<sequence>MATLCQRRLGVLAATARRNLWVRKHKLLSLLLVSCLKERAPRGAKTKAHSPRGSNPQSLDPDRQTQVEIEVQRVTITPGERVFQASNVGSRYRAAPTDRPKSFQVCRWISKNLCNLEGLIRKSDHVMNALVGRSVRRVDLVHRVSNELLSSSDQQKESAHWFLDNN</sequence>
<accession>A0A2N5U772</accession>
<comment type="caution">
    <text evidence="3">The sequence shown here is derived from an EMBL/GenBank/DDBJ whole genome shotgun (WGS) entry which is preliminary data.</text>
</comment>
<organism evidence="3 4">
    <name type="scientific">Puccinia coronata f. sp. avenae</name>
    <dbReference type="NCBI Taxonomy" id="200324"/>
    <lineage>
        <taxon>Eukaryota</taxon>
        <taxon>Fungi</taxon>
        <taxon>Dikarya</taxon>
        <taxon>Basidiomycota</taxon>
        <taxon>Pucciniomycotina</taxon>
        <taxon>Pucciniomycetes</taxon>
        <taxon>Pucciniales</taxon>
        <taxon>Pucciniaceae</taxon>
        <taxon>Puccinia</taxon>
    </lineage>
</organism>
<name>A0A2N5U772_9BASI</name>
<dbReference type="Proteomes" id="UP000235392">
    <property type="component" value="Unassembled WGS sequence"/>
</dbReference>
<proteinExistence type="predicted"/>
<evidence type="ECO:0000313" key="4">
    <source>
        <dbReference type="Proteomes" id="UP000235392"/>
    </source>
</evidence>
<feature type="region of interest" description="Disordered" evidence="1">
    <location>
        <begin position="42"/>
        <end position="64"/>
    </location>
</feature>
<dbReference type="AlphaFoldDB" id="A0A2N5U772"/>
<evidence type="ECO:0000313" key="3">
    <source>
        <dbReference type="EMBL" id="PLW33594.1"/>
    </source>
</evidence>
<gene>
    <name evidence="3" type="ORF">PCASD_15747</name>
    <name evidence="2" type="ORF">PCASD_22148</name>
</gene>
<evidence type="ECO:0000256" key="1">
    <source>
        <dbReference type="SAM" id="MobiDB-lite"/>
    </source>
</evidence>
<dbReference type="EMBL" id="PGCI01001217">
    <property type="protein sequence ID" value="PLW06479.1"/>
    <property type="molecule type" value="Genomic_DNA"/>
</dbReference>
<reference evidence="3 4" key="1">
    <citation type="submission" date="2017-11" db="EMBL/GenBank/DDBJ databases">
        <title>De novo assembly and phasing of dikaryotic genomes from two isolates of Puccinia coronata f. sp. avenae, the causal agent of oat crown rust.</title>
        <authorList>
            <person name="Miller M.E."/>
            <person name="Zhang Y."/>
            <person name="Omidvar V."/>
            <person name="Sperschneider J."/>
            <person name="Schwessinger B."/>
            <person name="Raley C."/>
            <person name="Palmer J.M."/>
            <person name="Garnica D."/>
            <person name="Upadhyaya N."/>
            <person name="Rathjen J."/>
            <person name="Taylor J.M."/>
            <person name="Park R.F."/>
            <person name="Dodds P.N."/>
            <person name="Hirsch C.D."/>
            <person name="Kianian S.F."/>
            <person name="Figueroa M."/>
        </authorList>
    </citation>
    <scope>NUCLEOTIDE SEQUENCE [LARGE SCALE GENOMIC DNA]</scope>
    <source>
        <strain evidence="3">12SD80</strain>
    </source>
</reference>
<dbReference type="EMBL" id="PGCI01000216">
    <property type="protein sequence ID" value="PLW33594.1"/>
    <property type="molecule type" value="Genomic_DNA"/>
</dbReference>
<protein>
    <submittedName>
        <fullName evidence="3">Uncharacterized protein</fullName>
    </submittedName>
</protein>
<evidence type="ECO:0000313" key="2">
    <source>
        <dbReference type="EMBL" id="PLW06479.1"/>
    </source>
</evidence>